<sequence>MASFTKQHTLHSTSKIKFLSGIGGTLKLYVPSISSNMSFPNPSPPSPADQESARTFWQVVVRLTDEKRRAGSGQMSRAAEEREHFDCLVPGIHQLCPGPASAVASYDLNLAWLQWQAVLERAEDKRGLRAHMFDFCDKAIEDLLHAGLPKRPLPTDGTLFDPVRSWRYPTEEGSRDGGGRS</sequence>
<dbReference type="AlphaFoldDB" id="A0AAE0WH01"/>
<evidence type="ECO:0000256" key="1">
    <source>
        <dbReference type="SAM" id="MobiDB-lite"/>
    </source>
</evidence>
<evidence type="ECO:0000313" key="2">
    <source>
        <dbReference type="EMBL" id="KAK3671731.1"/>
    </source>
</evidence>
<organism evidence="2 3">
    <name type="scientific">Recurvomyces mirabilis</name>
    <dbReference type="NCBI Taxonomy" id="574656"/>
    <lineage>
        <taxon>Eukaryota</taxon>
        <taxon>Fungi</taxon>
        <taxon>Dikarya</taxon>
        <taxon>Ascomycota</taxon>
        <taxon>Pezizomycotina</taxon>
        <taxon>Dothideomycetes</taxon>
        <taxon>Dothideomycetidae</taxon>
        <taxon>Mycosphaerellales</taxon>
        <taxon>Teratosphaeriaceae</taxon>
        <taxon>Recurvomyces</taxon>
    </lineage>
</organism>
<proteinExistence type="predicted"/>
<gene>
    <name evidence="2" type="ORF">LTR78_008464</name>
</gene>
<dbReference type="EMBL" id="JAUTXT010000040">
    <property type="protein sequence ID" value="KAK3671731.1"/>
    <property type="molecule type" value="Genomic_DNA"/>
</dbReference>
<evidence type="ECO:0000313" key="3">
    <source>
        <dbReference type="Proteomes" id="UP001274830"/>
    </source>
</evidence>
<reference evidence="2" key="1">
    <citation type="submission" date="2023-07" db="EMBL/GenBank/DDBJ databases">
        <title>Black Yeasts Isolated from many extreme environments.</title>
        <authorList>
            <person name="Coleine C."/>
            <person name="Stajich J.E."/>
            <person name="Selbmann L."/>
        </authorList>
    </citation>
    <scope>NUCLEOTIDE SEQUENCE</scope>
    <source>
        <strain evidence="2">CCFEE 5485</strain>
    </source>
</reference>
<dbReference type="Proteomes" id="UP001274830">
    <property type="component" value="Unassembled WGS sequence"/>
</dbReference>
<protein>
    <submittedName>
        <fullName evidence="2">Uncharacterized protein</fullName>
    </submittedName>
</protein>
<feature type="compositionally biased region" description="Basic and acidic residues" evidence="1">
    <location>
        <begin position="169"/>
        <end position="181"/>
    </location>
</feature>
<keyword evidence="3" id="KW-1185">Reference proteome</keyword>
<comment type="caution">
    <text evidence="2">The sequence shown here is derived from an EMBL/GenBank/DDBJ whole genome shotgun (WGS) entry which is preliminary data.</text>
</comment>
<name>A0AAE0WH01_9PEZI</name>
<accession>A0AAE0WH01</accession>
<feature type="region of interest" description="Disordered" evidence="1">
    <location>
        <begin position="162"/>
        <end position="181"/>
    </location>
</feature>